<evidence type="ECO:0000313" key="2">
    <source>
        <dbReference type="EMBL" id="MDR4308092.1"/>
    </source>
</evidence>
<dbReference type="RefSeq" id="WP_309393562.1">
    <property type="nucleotide sequence ID" value="NZ_JADBEO010000040.1"/>
</dbReference>
<keyword evidence="3" id="KW-1185">Reference proteome</keyword>
<name>A0ABU1DIZ4_9HYPH</name>
<comment type="caution">
    <text evidence="2">The sequence shown here is derived from an EMBL/GenBank/DDBJ whole genome shotgun (WGS) entry which is preliminary data.</text>
</comment>
<organism evidence="2 3">
    <name type="scientific">Chelatococcus sambhunathii</name>
    <dbReference type="NCBI Taxonomy" id="363953"/>
    <lineage>
        <taxon>Bacteria</taxon>
        <taxon>Pseudomonadati</taxon>
        <taxon>Pseudomonadota</taxon>
        <taxon>Alphaproteobacteria</taxon>
        <taxon>Hyphomicrobiales</taxon>
        <taxon>Chelatococcaceae</taxon>
        <taxon>Chelatococcus</taxon>
    </lineage>
</organism>
<evidence type="ECO:0000256" key="1">
    <source>
        <dbReference type="SAM" id="Phobius"/>
    </source>
</evidence>
<keyword evidence="1" id="KW-0472">Membrane</keyword>
<keyword evidence="1" id="KW-0812">Transmembrane</keyword>
<proteinExistence type="predicted"/>
<dbReference type="EMBL" id="JADBEO010000040">
    <property type="protein sequence ID" value="MDR4308092.1"/>
    <property type="molecule type" value="Genomic_DNA"/>
</dbReference>
<gene>
    <name evidence="2" type="ORF">IHQ68_15845</name>
</gene>
<protein>
    <submittedName>
        <fullName evidence="2">Uncharacterized protein</fullName>
    </submittedName>
</protein>
<reference evidence="2" key="1">
    <citation type="submission" date="2020-10" db="EMBL/GenBank/DDBJ databases">
        <authorList>
            <person name="Abbas A."/>
            <person name="Razzaq R."/>
            <person name="Waqas M."/>
            <person name="Abbas N."/>
            <person name="Nielsen T.K."/>
            <person name="Hansen L.H."/>
            <person name="Hussain S."/>
            <person name="Shahid M."/>
        </authorList>
    </citation>
    <scope>NUCLEOTIDE SEQUENCE</scope>
    <source>
        <strain evidence="2">S14</strain>
    </source>
</reference>
<keyword evidence="1" id="KW-1133">Transmembrane helix</keyword>
<dbReference type="Proteomes" id="UP001181622">
    <property type="component" value="Unassembled WGS sequence"/>
</dbReference>
<accession>A0ABU1DIZ4</accession>
<sequence length="219" mass="23760">MLDRTGTDETAGQGGALREALRRARAEAAEQTDVVVGLRHAEIARLALLREELEPVFAQTPREVDIFDLGLVPGDRPRLFVDMVAFVEMARDKRTYRFMRDGRYGRSTIAESDRVDPIVEAVTAYVARRLIERERLLADDDRLAGLASLTAERGAPRTEAPAAAPAQTIATPVSEVETRRSTGWGRVLKLFGAFVIGAAIGGLVVVAVITAVAKGIIPL</sequence>
<feature type="transmembrane region" description="Helical" evidence="1">
    <location>
        <begin position="190"/>
        <end position="213"/>
    </location>
</feature>
<evidence type="ECO:0000313" key="3">
    <source>
        <dbReference type="Proteomes" id="UP001181622"/>
    </source>
</evidence>